<dbReference type="InterPro" id="IPR004853">
    <property type="entry name" value="Sugar_P_trans_dom"/>
</dbReference>
<name>A0A0R3RWC7_9BILA</name>
<dbReference type="PANTHER" id="PTHR11132">
    <property type="entry name" value="SOLUTE CARRIER FAMILY 35"/>
    <property type="match status" value="1"/>
</dbReference>
<keyword evidence="3 5" id="KW-1133">Transmembrane helix</keyword>
<dbReference type="Pfam" id="PF03151">
    <property type="entry name" value="TPT"/>
    <property type="match status" value="1"/>
</dbReference>
<accession>A0A0R3RWC7</accession>
<dbReference type="Proteomes" id="UP000050640">
    <property type="component" value="Unplaced"/>
</dbReference>
<evidence type="ECO:0000256" key="5">
    <source>
        <dbReference type="SAM" id="Phobius"/>
    </source>
</evidence>
<feature type="transmembrane region" description="Helical" evidence="5">
    <location>
        <begin position="156"/>
        <end position="176"/>
    </location>
</feature>
<evidence type="ECO:0000256" key="4">
    <source>
        <dbReference type="ARBA" id="ARBA00023136"/>
    </source>
</evidence>
<feature type="transmembrane region" description="Helical" evidence="5">
    <location>
        <begin position="132"/>
        <end position="150"/>
    </location>
</feature>
<dbReference type="InterPro" id="IPR050186">
    <property type="entry name" value="TPT_transporter"/>
</dbReference>
<evidence type="ECO:0000256" key="1">
    <source>
        <dbReference type="ARBA" id="ARBA00004141"/>
    </source>
</evidence>
<organism evidence="7 8">
    <name type="scientific">Elaeophora elaphi</name>
    <dbReference type="NCBI Taxonomy" id="1147741"/>
    <lineage>
        <taxon>Eukaryota</taxon>
        <taxon>Metazoa</taxon>
        <taxon>Ecdysozoa</taxon>
        <taxon>Nematoda</taxon>
        <taxon>Chromadorea</taxon>
        <taxon>Rhabditida</taxon>
        <taxon>Spirurina</taxon>
        <taxon>Spiruromorpha</taxon>
        <taxon>Filarioidea</taxon>
        <taxon>Onchocercidae</taxon>
        <taxon>Elaeophora</taxon>
    </lineage>
</organism>
<feature type="transmembrane region" description="Helical" evidence="5">
    <location>
        <begin position="76"/>
        <end position="98"/>
    </location>
</feature>
<feature type="transmembrane region" description="Helical" evidence="5">
    <location>
        <begin position="104"/>
        <end position="125"/>
    </location>
</feature>
<feature type="transmembrane region" description="Helical" evidence="5">
    <location>
        <begin position="12"/>
        <end position="31"/>
    </location>
</feature>
<dbReference type="SUPFAM" id="SSF103481">
    <property type="entry name" value="Multidrug resistance efflux transporter EmrE"/>
    <property type="match status" value="2"/>
</dbReference>
<sequence length="387" mass="43203">MEKSCTSNTFTLQVAVTFIAWYFVSSASSIVNKITLQNYPYPMTVALASLCYVELCSIPVLRLWRIKQPSISTYYLIYYIVPISFGKVIAVVSAYVSVWRVSVSYVQTVKATMPLFAVFSARIVLKERQTKRIYLSLVPIIIGVAIATVTELSFDLGGLLSALLSTGIYSVLNVFVKKVLEGTNIHPLYLLALNSRIAAILLFPVWFLRDGLLLWRGVEITKNQPSPHEPNFVVFLFLSGVLSFLQNLCAFILIHRLSALSYAVANAAKRITVISASLLTFHNPVTPANVFGMFLSIFGVFLYNRAKQREKEFRVLPKSQTDLVISDTSSVFLNGSAVYNDRLSPELPSVDLVQMICCCPKFLLRWAVVVIFVAVLICLFAGHPDIR</sequence>
<feature type="domain" description="Sugar phosphate transporter" evidence="6">
    <location>
        <begin position="13"/>
        <end position="304"/>
    </location>
</feature>
<feature type="transmembrane region" description="Helical" evidence="5">
    <location>
        <begin position="260"/>
        <end position="281"/>
    </location>
</feature>
<keyword evidence="2 5" id="KW-0812">Transmembrane</keyword>
<keyword evidence="4 5" id="KW-0472">Membrane</keyword>
<dbReference type="InterPro" id="IPR037185">
    <property type="entry name" value="EmrE-like"/>
</dbReference>
<dbReference type="WBParaSite" id="EEL_0000645901-mRNA-1">
    <property type="protein sequence ID" value="EEL_0000645901-mRNA-1"/>
    <property type="gene ID" value="EEL_0000645901"/>
</dbReference>
<dbReference type="GO" id="GO:0016020">
    <property type="term" value="C:membrane"/>
    <property type="evidence" value="ECO:0007669"/>
    <property type="project" value="UniProtKB-SubCell"/>
</dbReference>
<protein>
    <submittedName>
        <fullName evidence="8">TPT domain-containing protein</fullName>
    </submittedName>
</protein>
<evidence type="ECO:0000256" key="2">
    <source>
        <dbReference type="ARBA" id="ARBA00022692"/>
    </source>
</evidence>
<dbReference type="AlphaFoldDB" id="A0A0R3RWC7"/>
<evidence type="ECO:0000256" key="3">
    <source>
        <dbReference type="ARBA" id="ARBA00022989"/>
    </source>
</evidence>
<evidence type="ECO:0000259" key="6">
    <source>
        <dbReference type="Pfam" id="PF03151"/>
    </source>
</evidence>
<feature type="transmembrane region" description="Helical" evidence="5">
    <location>
        <begin position="43"/>
        <end position="64"/>
    </location>
</feature>
<feature type="transmembrane region" description="Helical" evidence="5">
    <location>
        <begin position="287"/>
        <end position="304"/>
    </location>
</feature>
<reference evidence="8" key="1">
    <citation type="submission" date="2017-02" db="UniProtKB">
        <authorList>
            <consortium name="WormBaseParasite"/>
        </authorList>
    </citation>
    <scope>IDENTIFICATION</scope>
</reference>
<comment type="subcellular location">
    <subcellularLocation>
        <location evidence="1">Membrane</location>
        <topology evidence="1">Multi-pass membrane protein</topology>
    </subcellularLocation>
</comment>
<feature type="transmembrane region" description="Helical" evidence="5">
    <location>
        <begin position="362"/>
        <end position="382"/>
    </location>
</feature>
<feature type="transmembrane region" description="Helical" evidence="5">
    <location>
        <begin position="232"/>
        <end position="253"/>
    </location>
</feature>
<proteinExistence type="predicted"/>
<evidence type="ECO:0000313" key="7">
    <source>
        <dbReference type="Proteomes" id="UP000050640"/>
    </source>
</evidence>
<evidence type="ECO:0000313" key="8">
    <source>
        <dbReference type="WBParaSite" id="EEL_0000645901-mRNA-1"/>
    </source>
</evidence>
<dbReference type="STRING" id="1147741.A0A0R3RWC7"/>
<feature type="transmembrane region" description="Helical" evidence="5">
    <location>
        <begin position="188"/>
        <end position="208"/>
    </location>
</feature>
<keyword evidence="7" id="KW-1185">Reference proteome</keyword>